<organism evidence="1 2">
    <name type="scientific">Argiope bruennichi</name>
    <name type="common">Wasp spider</name>
    <name type="synonym">Aranea bruennichi</name>
    <dbReference type="NCBI Taxonomy" id="94029"/>
    <lineage>
        <taxon>Eukaryota</taxon>
        <taxon>Metazoa</taxon>
        <taxon>Ecdysozoa</taxon>
        <taxon>Arthropoda</taxon>
        <taxon>Chelicerata</taxon>
        <taxon>Arachnida</taxon>
        <taxon>Araneae</taxon>
        <taxon>Araneomorphae</taxon>
        <taxon>Entelegynae</taxon>
        <taxon>Araneoidea</taxon>
        <taxon>Araneidae</taxon>
        <taxon>Argiope</taxon>
    </lineage>
</organism>
<dbReference type="EMBL" id="JABXBU010002231">
    <property type="protein sequence ID" value="KAF8763597.1"/>
    <property type="molecule type" value="Genomic_DNA"/>
</dbReference>
<reference evidence="1" key="1">
    <citation type="journal article" date="2020" name="bioRxiv">
        <title>Chromosome-level reference genome of the European wasp spider Argiope bruennichi: a resource for studies on range expansion and evolutionary adaptation.</title>
        <authorList>
            <person name="Sheffer M.M."/>
            <person name="Hoppe A."/>
            <person name="Krehenwinkel H."/>
            <person name="Uhl G."/>
            <person name="Kuss A.W."/>
            <person name="Jensen L."/>
            <person name="Jensen C."/>
            <person name="Gillespie R.G."/>
            <person name="Hoff K.J."/>
            <person name="Prost S."/>
        </authorList>
    </citation>
    <scope>NUCLEOTIDE SEQUENCE</scope>
</reference>
<dbReference type="AlphaFoldDB" id="A0A8T0E0H1"/>
<proteinExistence type="predicted"/>
<evidence type="ECO:0000313" key="1">
    <source>
        <dbReference type="EMBL" id="KAF8763597.1"/>
    </source>
</evidence>
<keyword evidence="2" id="KW-1185">Reference proteome</keyword>
<gene>
    <name evidence="1" type="ORF">HNY73_021768</name>
</gene>
<dbReference type="Proteomes" id="UP000807504">
    <property type="component" value="Unassembled WGS sequence"/>
</dbReference>
<sequence>MRIIQPSPEVLKEFALAPSLRLGISDPWWNWLEIYSFVLFLGFYQPRGEYIFQTFPLWDRCWGFLSVSWLRVMMVAYRAIVVMVEFRTPSCVSCINARRCKTSGGVVWTRFFVYNGNCGTLKLAQWPKDKPQSEQLGG</sequence>
<reference evidence="1" key="2">
    <citation type="submission" date="2020-06" db="EMBL/GenBank/DDBJ databases">
        <authorList>
            <person name="Sheffer M."/>
        </authorList>
    </citation>
    <scope>NUCLEOTIDE SEQUENCE</scope>
</reference>
<evidence type="ECO:0000313" key="2">
    <source>
        <dbReference type="Proteomes" id="UP000807504"/>
    </source>
</evidence>
<name>A0A8T0E0H1_ARGBR</name>
<protein>
    <submittedName>
        <fullName evidence="1">Uncharacterized protein</fullName>
    </submittedName>
</protein>
<accession>A0A8T0E0H1</accession>
<comment type="caution">
    <text evidence="1">The sequence shown here is derived from an EMBL/GenBank/DDBJ whole genome shotgun (WGS) entry which is preliminary data.</text>
</comment>